<dbReference type="AlphaFoldDB" id="A0A1I0CI48"/>
<keyword evidence="1" id="KW-0808">Transferase</keyword>
<accession>A0A1I0CI48</accession>
<sequence length="677" mass="78802">MKRLGIFIITEVNGIVDDYIMFFLNEFKKVLDDLFIVCISSNDFNDSILREHTKNICYLSDSTTYGQAYSEILLKCIKNGVILKYDEVVLTSDILFGPIFSLKEMFTSMSKRECSYWGITKRETMVGPDNNVEHSYIDDYFLVLRRSIYTLDIFRSFCVEGKNEGKVFGKQLQEYFTQYSGEVYIDTEEYRQDNPADNIDYSEYLTYELIKKKKLPFLKCRLFENLDGLSISFRENLRRSFQYIKEDTNYDIDLIWQHILRVYNIADIRECLHLNYIIDDDVHEIDAFKNKKVAVVAHLFYSDLLDETLRYLQNIQENIDLYITVANKETKYKVYNYFESIKRNNVKVLLSGNRGRDAGALLVACREYLMQYEYLCFVHDKKTTRGGGPVTVGKAFMYHAWENTLRSRGFVSNIIRLFEKNSRLGILTPPVPALGGYLTELVGNEWTCCYQKTKELAEMLSLKVPMSPQKQPFALATAFWCRPAALKPLFEYPWRYEDFPEEPLASDGTLNHAIERIIIYVAQSEGYYTAMVESAFYASLYINNLYSVVSKFFVARHEGRILPSGSSADKIESDMFKLCRFCAKNKNVMIYGAGVYGKIIAKKLDDLQIRYDCFVVTDKKGNLDWLMEHEVKALKEIKENVDTHGIIVALNKENQKQVKPILEQLGFDYYLIDSNFP</sequence>
<dbReference type="Proteomes" id="UP000182121">
    <property type="component" value="Unassembled WGS sequence"/>
</dbReference>
<dbReference type="RefSeq" id="WP_074661394.1">
    <property type="nucleotide sequence ID" value="NZ_FOIO01000002.1"/>
</dbReference>
<reference evidence="1 2" key="1">
    <citation type="submission" date="2016-10" db="EMBL/GenBank/DDBJ databases">
        <authorList>
            <person name="Varghese N."/>
            <person name="Submissions S."/>
        </authorList>
    </citation>
    <scope>NUCLEOTIDE SEQUENCE [LARGE SCALE GENOMIC DNA]</scope>
    <source>
        <strain evidence="1 2">NLAE-zl-C196</strain>
    </source>
</reference>
<dbReference type="GO" id="GO:0016740">
    <property type="term" value="F:transferase activity"/>
    <property type="evidence" value="ECO:0007669"/>
    <property type="project" value="UniProtKB-KW"/>
</dbReference>
<comment type="caution">
    <text evidence="1">The sequence shown here is derived from an EMBL/GenBank/DDBJ whole genome shotgun (WGS) entry which is preliminary data.</text>
</comment>
<organism evidence="1 2">
    <name type="scientific">Enterocloster clostridioformis</name>
    <dbReference type="NCBI Taxonomy" id="1531"/>
    <lineage>
        <taxon>Bacteria</taxon>
        <taxon>Bacillati</taxon>
        <taxon>Bacillota</taxon>
        <taxon>Clostridia</taxon>
        <taxon>Lachnospirales</taxon>
        <taxon>Lachnospiraceae</taxon>
        <taxon>Enterocloster</taxon>
    </lineage>
</organism>
<evidence type="ECO:0000313" key="1">
    <source>
        <dbReference type="EMBL" id="SET18815.1"/>
    </source>
</evidence>
<dbReference type="InterPro" id="IPR007739">
    <property type="entry name" value="RgpF"/>
</dbReference>
<protein>
    <submittedName>
        <fullName evidence="1">Rhamnosyltransferase</fullName>
    </submittedName>
</protein>
<proteinExistence type="predicted"/>
<evidence type="ECO:0000313" key="2">
    <source>
        <dbReference type="Proteomes" id="UP000182121"/>
    </source>
</evidence>
<name>A0A1I0CI48_9FIRM</name>
<dbReference type="Pfam" id="PF05045">
    <property type="entry name" value="RgpF"/>
    <property type="match status" value="1"/>
</dbReference>
<dbReference type="EMBL" id="FOIO01000002">
    <property type="protein sequence ID" value="SET18815.1"/>
    <property type="molecule type" value="Genomic_DNA"/>
</dbReference>
<gene>
    <name evidence="1" type="ORF">SAMN05216521_100271</name>
</gene>